<protein>
    <submittedName>
        <fullName evidence="4">CsbD family protein</fullName>
    </submittedName>
</protein>
<name>A0A6L9XUT1_9MICO</name>
<evidence type="ECO:0000313" key="4">
    <source>
        <dbReference type="EMBL" id="NEN05152.1"/>
    </source>
</evidence>
<proteinExistence type="inferred from homology"/>
<sequence>MSADDKIKNEAQDLKGKAQETVGHVTNDDEKVVEGKANQSAADIKKAGENVKDAFKR</sequence>
<dbReference type="Gene3D" id="1.10.1470.10">
    <property type="entry name" value="YjbJ"/>
    <property type="match status" value="1"/>
</dbReference>
<feature type="compositionally biased region" description="Basic and acidic residues" evidence="2">
    <location>
        <begin position="43"/>
        <end position="57"/>
    </location>
</feature>
<evidence type="ECO:0000313" key="5">
    <source>
        <dbReference type="Proteomes" id="UP000474967"/>
    </source>
</evidence>
<feature type="compositionally biased region" description="Basic and acidic residues" evidence="2">
    <location>
        <begin position="1"/>
        <end position="18"/>
    </location>
</feature>
<dbReference type="SUPFAM" id="SSF69047">
    <property type="entry name" value="Hypothetical protein YjbJ"/>
    <property type="match status" value="1"/>
</dbReference>
<accession>A0A6L9XUT1</accession>
<evidence type="ECO:0000259" key="3">
    <source>
        <dbReference type="Pfam" id="PF05532"/>
    </source>
</evidence>
<comment type="similarity">
    <text evidence="1">Belongs to the UPF0337 (CsbD) family.</text>
</comment>
<gene>
    <name evidence="4" type="ORF">G3T36_04640</name>
</gene>
<feature type="domain" description="CsbD-like" evidence="3">
    <location>
        <begin position="5"/>
        <end position="57"/>
    </location>
</feature>
<comment type="caution">
    <text evidence="4">The sequence shown here is derived from an EMBL/GenBank/DDBJ whole genome shotgun (WGS) entry which is preliminary data.</text>
</comment>
<keyword evidence="5" id="KW-1185">Reference proteome</keyword>
<evidence type="ECO:0000256" key="2">
    <source>
        <dbReference type="SAM" id="MobiDB-lite"/>
    </source>
</evidence>
<feature type="region of interest" description="Disordered" evidence="2">
    <location>
        <begin position="1"/>
        <end position="57"/>
    </location>
</feature>
<organism evidence="4 5">
    <name type="scientific">Leifsonia tongyongensis</name>
    <dbReference type="NCBI Taxonomy" id="1268043"/>
    <lineage>
        <taxon>Bacteria</taxon>
        <taxon>Bacillati</taxon>
        <taxon>Actinomycetota</taxon>
        <taxon>Actinomycetes</taxon>
        <taxon>Micrococcales</taxon>
        <taxon>Microbacteriaceae</taxon>
        <taxon>Leifsonia</taxon>
    </lineage>
</organism>
<dbReference type="Proteomes" id="UP000474967">
    <property type="component" value="Unassembled WGS sequence"/>
</dbReference>
<dbReference type="EMBL" id="JAAGWY010000001">
    <property type="protein sequence ID" value="NEN05152.1"/>
    <property type="molecule type" value="Genomic_DNA"/>
</dbReference>
<dbReference type="InterPro" id="IPR036629">
    <property type="entry name" value="YjbJ_sf"/>
</dbReference>
<dbReference type="RefSeq" id="WP_163288304.1">
    <property type="nucleotide sequence ID" value="NZ_JAAGWY010000001.1"/>
</dbReference>
<dbReference type="InterPro" id="IPR008462">
    <property type="entry name" value="CsbD"/>
</dbReference>
<evidence type="ECO:0000256" key="1">
    <source>
        <dbReference type="ARBA" id="ARBA00009129"/>
    </source>
</evidence>
<dbReference type="Pfam" id="PF05532">
    <property type="entry name" value="CsbD"/>
    <property type="match status" value="1"/>
</dbReference>
<dbReference type="AlphaFoldDB" id="A0A6L9XUT1"/>
<reference evidence="4 5" key="1">
    <citation type="journal article" date="2014" name="J. Microbiol.">
        <title>Diaminobutyricibacter tongyongensis gen. nov., sp. nov. and Homoserinibacter gongjuensis gen. nov., sp. nov. belong to the family Microbacteriaceae.</title>
        <authorList>
            <person name="Kim S.J."/>
            <person name="Ahn J.H."/>
            <person name="Weon H.Y."/>
            <person name="Hamada M."/>
            <person name="Suzuki K."/>
            <person name="Kwon S.W."/>
        </authorList>
    </citation>
    <scope>NUCLEOTIDE SEQUENCE [LARGE SCALE GENOMIC DNA]</scope>
    <source>
        <strain evidence="4 5">NBRC 108724</strain>
    </source>
</reference>